<evidence type="ECO:0000313" key="2">
    <source>
        <dbReference type="EMBL" id="KAK9416827.1"/>
    </source>
</evidence>
<dbReference type="EMBL" id="JARVKF010000403">
    <property type="protein sequence ID" value="KAK9416827.1"/>
    <property type="molecule type" value="Genomic_DNA"/>
</dbReference>
<dbReference type="Proteomes" id="UP001408356">
    <property type="component" value="Unassembled WGS sequence"/>
</dbReference>
<protein>
    <submittedName>
        <fullName evidence="2">Transcription factor domain-containing protein</fullName>
    </submittedName>
</protein>
<dbReference type="PANTHER" id="PTHR37540">
    <property type="entry name" value="TRANSCRIPTION FACTOR (ACR-2), PUTATIVE-RELATED-RELATED"/>
    <property type="match status" value="1"/>
</dbReference>
<proteinExistence type="predicted"/>
<dbReference type="PANTHER" id="PTHR37540:SF5">
    <property type="entry name" value="TRANSCRIPTION FACTOR DOMAIN-CONTAINING PROTEIN"/>
    <property type="match status" value="1"/>
</dbReference>
<feature type="compositionally biased region" description="Low complexity" evidence="1">
    <location>
        <begin position="136"/>
        <end position="153"/>
    </location>
</feature>
<feature type="region of interest" description="Disordered" evidence="1">
    <location>
        <begin position="66"/>
        <end position="157"/>
    </location>
</feature>
<reference evidence="2 3" key="1">
    <citation type="journal article" date="2024" name="J. Plant Pathol.">
        <title>Sequence and assembly of the genome of Seiridium unicorne, isolate CBS 538.82, causal agent of cypress canker disease.</title>
        <authorList>
            <person name="Scali E."/>
            <person name="Rocca G.D."/>
            <person name="Danti R."/>
            <person name="Garbelotto M."/>
            <person name="Barberini S."/>
            <person name="Baroncelli R."/>
            <person name="Emiliani G."/>
        </authorList>
    </citation>
    <scope>NUCLEOTIDE SEQUENCE [LARGE SCALE GENOMIC DNA]</scope>
    <source>
        <strain evidence="2 3">BM-138-508</strain>
    </source>
</reference>
<sequence length="633" mass="69189">MYLPLLLATVWSTDTGATSLGFNQNPTELTTGGMMDHLNITIQDGAMVSTRRGFQVSKHKHNGTAFINSSANNVAPKSSHAQNKSPLPASGQITFMNNGGDGRKSKRKAQPANGKTGGSRSRTSRVEKATRVNHGRPSPSSTISCRSPSTSSSENFVLENPHTANSLEEQQQPPSKALPPWASYKLAHNIADSDERLNFMALAFDAGDTSRPADPVPAMVKQNGTLERSAWRVHDPTSLHCALTLGALFDAVKSGEHGTPKLDSLASQLYSIVNRRVSENDMNERVRDVTMRAIASLAIVSGYQRKPDHWYVHMQGLLNLIDLAGGPERLQPGTITIILKADIIGAISAATRPSMSFTGFGIGERQSSTEAMTGSKAPCNIHGQLGTFHLDLDIIDMISAVASIGKAISCDPGNGAVTSYVSEESFKNCYKLVYRLLSIPDQLRDFDEVISPSTSFKLSLHTQDFPTPDSTHTTVPNSFTKAVETALRILALLYLKNTTLGIPCREEILLDILHQQASIILSDRRLDLIEDLFIDPSLHQESRSLQRPVLLWICMAGEYFTNSRTDQICRTIKPAILHEPYASGAHPSIAPESKLTFPIAKMHPRDRLYPCFTPMPPIPGGPDAWSRRWHLIG</sequence>
<gene>
    <name evidence="2" type="ORF">SUNI508_09299</name>
</gene>
<comment type="caution">
    <text evidence="2">The sequence shown here is derived from an EMBL/GenBank/DDBJ whole genome shotgun (WGS) entry which is preliminary data.</text>
</comment>
<organism evidence="2 3">
    <name type="scientific">Seiridium unicorne</name>
    <dbReference type="NCBI Taxonomy" id="138068"/>
    <lineage>
        <taxon>Eukaryota</taxon>
        <taxon>Fungi</taxon>
        <taxon>Dikarya</taxon>
        <taxon>Ascomycota</taxon>
        <taxon>Pezizomycotina</taxon>
        <taxon>Sordariomycetes</taxon>
        <taxon>Xylariomycetidae</taxon>
        <taxon>Amphisphaeriales</taxon>
        <taxon>Sporocadaceae</taxon>
        <taxon>Seiridium</taxon>
    </lineage>
</organism>
<accession>A0ABR2UQA9</accession>
<evidence type="ECO:0000256" key="1">
    <source>
        <dbReference type="SAM" id="MobiDB-lite"/>
    </source>
</evidence>
<evidence type="ECO:0000313" key="3">
    <source>
        <dbReference type="Proteomes" id="UP001408356"/>
    </source>
</evidence>
<name>A0ABR2UQA9_9PEZI</name>
<feature type="compositionally biased region" description="Polar residues" evidence="1">
    <location>
        <begin position="66"/>
        <end position="97"/>
    </location>
</feature>
<keyword evidence="3" id="KW-1185">Reference proteome</keyword>